<gene>
    <name evidence="1" type="primary">BAT2_3</name>
    <name evidence="1" type="ORF">EV182_007718</name>
</gene>
<reference evidence="1" key="1">
    <citation type="submission" date="2022-06" db="EMBL/GenBank/DDBJ databases">
        <title>Phylogenomic reconstructions and comparative analyses of Kickxellomycotina fungi.</title>
        <authorList>
            <person name="Reynolds N.K."/>
            <person name="Stajich J.E."/>
            <person name="Barry K."/>
            <person name="Grigoriev I.V."/>
            <person name="Crous P."/>
            <person name="Smith M.E."/>
        </authorList>
    </citation>
    <scope>NUCLEOTIDE SEQUENCE</scope>
    <source>
        <strain evidence="1">RSA 2271</strain>
    </source>
</reference>
<keyword evidence="1" id="KW-0808">Transferase</keyword>
<organism evidence="1 2">
    <name type="scientific">Spiromyces aspiralis</name>
    <dbReference type="NCBI Taxonomy" id="68401"/>
    <lineage>
        <taxon>Eukaryota</taxon>
        <taxon>Fungi</taxon>
        <taxon>Fungi incertae sedis</taxon>
        <taxon>Zoopagomycota</taxon>
        <taxon>Kickxellomycotina</taxon>
        <taxon>Kickxellomycetes</taxon>
        <taxon>Kickxellales</taxon>
        <taxon>Kickxellaceae</taxon>
        <taxon>Spiromyces</taxon>
    </lineage>
</organism>
<comment type="caution">
    <text evidence="1">The sequence shown here is derived from an EMBL/GenBank/DDBJ whole genome shotgun (WGS) entry which is preliminary data.</text>
</comment>
<protein>
    <submittedName>
        <fullName evidence="1">Branched-chain-amino-acid transaminase bat2</fullName>
        <ecNumber evidence="1">2.6.1.42</ecNumber>
    </submittedName>
</protein>
<evidence type="ECO:0000313" key="2">
    <source>
        <dbReference type="Proteomes" id="UP001145114"/>
    </source>
</evidence>
<accession>A0ACC1HJB9</accession>
<dbReference type="EMBL" id="JAMZIH010003682">
    <property type="protein sequence ID" value="KAJ1676670.1"/>
    <property type="molecule type" value="Genomic_DNA"/>
</dbReference>
<name>A0ACC1HJB9_9FUNG</name>
<dbReference type="Proteomes" id="UP001145114">
    <property type="component" value="Unassembled WGS sequence"/>
</dbReference>
<sequence length="69" mass="7748">MQLYEVFGAGTACVVTPVRCIHYQGKDYDIPLDPNDPQSEAGPITRRLHDTLTKIQYGEIPSEWSVVIN</sequence>
<dbReference type="EC" id="2.6.1.42" evidence="1"/>
<evidence type="ECO:0000313" key="1">
    <source>
        <dbReference type="EMBL" id="KAJ1676670.1"/>
    </source>
</evidence>
<keyword evidence="1" id="KW-0032">Aminotransferase</keyword>
<proteinExistence type="predicted"/>
<keyword evidence="2" id="KW-1185">Reference proteome</keyword>